<feature type="domain" description="CAAX prenyl protease 2/Lysostaphin resistance protein A-like" evidence="2">
    <location>
        <begin position="108"/>
        <end position="202"/>
    </location>
</feature>
<feature type="transmembrane region" description="Helical" evidence="1">
    <location>
        <begin position="167"/>
        <end position="191"/>
    </location>
</feature>
<dbReference type="PANTHER" id="PTHR43592">
    <property type="entry name" value="CAAX AMINO TERMINAL PROTEASE"/>
    <property type="match status" value="1"/>
</dbReference>
<dbReference type="InterPro" id="IPR003675">
    <property type="entry name" value="Rce1/LyrA-like_dom"/>
</dbReference>
<sequence>MPDPKREDRSPAERLDASGNFFVLALGFEIGLGVVAVFLGRIIGPVANDFVPRMSDLWSLGWGIGVGTLCALPMVAVVQGLQRLNIAQVDEINRLGREQILPMLRGLNLLELAALSIAAGVGEELLFRGWLQTLITGPISDWNLGSLVVGVLVASAFFGLAHAVTKLYVVVVFAMGILFGTMLVATGNLLVPITAHALFDFIQLWLAVAASDNQAPVAGAR</sequence>
<name>A0A518JPE7_9BACT</name>
<evidence type="ECO:0000256" key="1">
    <source>
        <dbReference type="SAM" id="Phobius"/>
    </source>
</evidence>
<feature type="transmembrane region" description="Helical" evidence="1">
    <location>
        <begin position="60"/>
        <end position="81"/>
    </location>
</feature>
<keyword evidence="1" id="KW-1133">Transmembrane helix</keyword>
<dbReference type="GO" id="GO:0006508">
    <property type="term" value="P:proteolysis"/>
    <property type="evidence" value="ECO:0007669"/>
    <property type="project" value="UniProtKB-KW"/>
</dbReference>
<dbReference type="AlphaFoldDB" id="A0A518JPE7"/>
<dbReference type="GO" id="GO:0004175">
    <property type="term" value="F:endopeptidase activity"/>
    <property type="evidence" value="ECO:0007669"/>
    <property type="project" value="UniProtKB-ARBA"/>
</dbReference>
<evidence type="ECO:0000313" key="4">
    <source>
        <dbReference type="Proteomes" id="UP000315082"/>
    </source>
</evidence>
<gene>
    <name evidence="3" type="ORF">Poly24_11250</name>
</gene>
<dbReference type="OrthoDB" id="118729at2"/>
<reference evidence="3 4" key="1">
    <citation type="submission" date="2019-02" db="EMBL/GenBank/DDBJ databases">
        <title>Deep-cultivation of Planctomycetes and their phenomic and genomic characterization uncovers novel biology.</title>
        <authorList>
            <person name="Wiegand S."/>
            <person name="Jogler M."/>
            <person name="Boedeker C."/>
            <person name="Pinto D."/>
            <person name="Vollmers J."/>
            <person name="Rivas-Marin E."/>
            <person name="Kohn T."/>
            <person name="Peeters S.H."/>
            <person name="Heuer A."/>
            <person name="Rast P."/>
            <person name="Oberbeckmann S."/>
            <person name="Bunk B."/>
            <person name="Jeske O."/>
            <person name="Meyerdierks A."/>
            <person name="Storesund J.E."/>
            <person name="Kallscheuer N."/>
            <person name="Luecker S."/>
            <person name="Lage O.M."/>
            <person name="Pohl T."/>
            <person name="Merkel B.J."/>
            <person name="Hornburger P."/>
            <person name="Mueller R.-W."/>
            <person name="Bruemmer F."/>
            <person name="Labrenz M."/>
            <person name="Spormann A.M."/>
            <person name="Op den Camp H."/>
            <person name="Overmann J."/>
            <person name="Amann R."/>
            <person name="Jetten M.S.M."/>
            <person name="Mascher T."/>
            <person name="Medema M.H."/>
            <person name="Devos D.P."/>
            <person name="Kaster A.-K."/>
            <person name="Ovreas L."/>
            <person name="Rohde M."/>
            <person name="Galperin M.Y."/>
            <person name="Jogler C."/>
        </authorList>
    </citation>
    <scope>NUCLEOTIDE SEQUENCE [LARGE SCALE GENOMIC DNA]</scope>
    <source>
        <strain evidence="3 4">Poly24</strain>
    </source>
</reference>
<evidence type="ECO:0000259" key="2">
    <source>
        <dbReference type="Pfam" id="PF02517"/>
    </source>
</evidence>
<evidence type="ECO:0000313" key="3">
    <source>
        <dbReference type="EMBL" id="QDV67430.1"/>
    </source>
</evidence>
<feature type="transmembrane region" description="Helical" evidence="1">
    <location>
        <begin position="21"/>
        <end position="40"/>
    </location>
</feature>
<dbReference type="PANTHER" id="PTHR43592:SF15">
    <property type="entry name" value="CAAX AMINO TERMINAL PROTEASE FAMILY PROTEIN"/>
    <property type="match status" value="1"/>
</dbReference>
<keyword evidence="1" id="KW-0812">Transmembrane</keyword>
<dbReference type="KEGG" id="rcf:Poly24_11250"/>
<feature type="transmembrane region" description="Helical" evidence="1">
    <location>
        <begin position="142"/>
        <end position="160"/>
    </location>
</feature>
<accession>A0A518JPE7</accession>
<feature type="transmembrane region" description="Helical" evidence="1">
    <location>
        <begin position="102"/>
        <end position="122"/>
    </location>
</feature>
<keyword evidence="3" id="KW-0378">Hydrolase</keyword>
<organism evidence="3 4">
    <name type="scientific">Rosistilla carotiformis</name>
    <dbReference type="NCBI Taxonomy" id="2528017"/>
    <lineage>
        <taxon>Bacteria</taxon>
        <taxon>Pseudomonadati</taxon>
        <taxon>Planctomycetota</taxon>
        <taxon>Planctomycetia</taxon>
        <taxon>Pirellulales</taxon>
        <taxon>Pirellulaceae</taxon>
        <taxon>Rosistilla</taxon>
    </lineage>
</organism>
<dbReference type="Pfam" id="PF02517">
    <property type="entry name" value="Rce1-like"/>
    <property type="match status" value="1"/>
</dbReference>
<proteinExistence type="predicted"/>
<keyword evidence="3" id="KW-0645">Protease</keyword>
<dbReference type="Proteomes" id="UP000315082">
    <property type="component" value="Chromosome"/>
</dbReference>
<dbReference type="GO" id="GO:0080120">
    <property type="term" value="P:CAAX-box protein maturation"/>
    <property type="evidence" value="ECO:0007669"/>
    <property type="project" value="UniProtKB-ARBA"/>
</dbReference>
<protein>
    <submittedName>
        <fullName evidence="3">CAAX amino terminal protease self-immunity</fullName>
    </submittedName>
</protein>
<keyword evidence="1" id="KW-0472">Membrane</keyword>
<keyword evidence="4" id="KW-1185">Reference proteome</keyword>
<dbReference type="EMBL" id="CP036348">
    <property type="protein sequence ID" value="QDV67430.1"/>
    <property type="molecule type" value="Genomic_DNA"/>
</dbReference>